<dbReference type="EMBL" id="JAZHRV010000001">
    <property type="protein sequence ID" value="MEH2553719.1"/>
    <property type="molecule type" value="Genomic_DNA"/>
</dbReference>
<dbReference type="InterPro" id="IPR000620">
    <property type="entry name" value="EamA_dom"/>
</dbReference>
<dbReference type="RefSeq" id="WP_334478250.1">
    <property type="nucleotide sequence ID" value="NZ_JAZHRV010000001.1"/>
</dbReference>
<feature type="domain" description="EamA" evidence="2">
    <location>
        <begin position="26"/>
        <end position="138"/>
    </location>
</feature>
<keyword evidence="4" id="KW-1185">Reference proteome</keyword>
<feature type="transmembrane region" description="Helical" evidence="1">
    <location>
        <begin position="284"/>
        <end position="302"/>
    </location>
</feature>
<dbReference type="InterPro" id="IPR037185">
    <property type="entry name" value="EmrE-like"/>
</dbReference>
<gene>
    <name evidence="3" type="ORF">V1286_001248</name>
</gene>
<evidence type="ECO:0000259" key="2">
    <source>
        <dbReference type="Pfam" id="PF00892"/>
    </source>
</evidence>
<dbReference type="SUPFAM" id="SSF103481">
    <property type="entry name" value="Multidrug resistance efflux transporter EmrE"/>
    <property type="match status" value="1"/>
</dbReference>
<keyword evidence="1" id="KW-0472">Membrane</keyword>
<feature type="transmembrane region" description="Helical" evidence="1">
    <location>
        <begin position="107"/>
        <end position="139"/>
    </location>
</feature>
<dbReference type="Gene3D" id="1.10.3730.20">
    <property type="match status" value="1"/>
</dbReference>
<proteinExistence type="predicted"/>
<feature type="transmembrane region" description="Helical" evidence="1">
    <location>
        <begin position="67"/>
        <end position="87"/>
    </location>
</feature>
<feature type="transmembrane region" description="Helical" evidence="1">
    <location>
        <begin position="151"/>
        <end position="173"/>
    </location>
</feature>
<organism evidence="3 4">
    <name type="scientific">Bradyrhizobium algeriense</name>
    <dbReference type="NCBI Taxonomy" id="634784"/>
    <lineage>
        <taxon>Bacteria</taxon>
        <taxon>Pseudomonadati</taxon>
        <taxon>Pseudomonadota</taxon>
        <taxon>Alphaproteobacteria</taxon>
        <taxon>Hyphomicrobiales</taxon>
        <taxon>Nitrobacteraceae</taxon>
        <taxon>Bradyrhizobium</taxon>
    </lineage>
</organism>
<feature type="transmembrane region" description="Helical" evidence="1">
    <location>
        <begin position="222"/>
        <end position="248"/>
    </location>
</feature>
<feature type="transmembrane region" description="Helical" evidence="1">
    <location>
        <begin position="33"/>
        <end position="55"/>
    </location>
</feature>
<keyword evidence="1" id="KW-1133">Transmembrane helix</keyword>
<dbReference type="Proteomes" id="UP001364224">
    <property type="component" value="Unassembled WGS sequence"/>
</dbReference>
<keyword evidence="1" id="KW-0812">Transmembrane</keyword>
<comment type="caution">
    <text evidence="3">The sequence shown here is derived from an EMBL/GenBank/DDBJ whole genome shotgun (WGS) entry which is preliminary data.</text>
</comment>
<name>A0ABU8B668_9BRAD</name>
<evidence type="ECO:0000313" key="3">
    <source>
        <dbReference type="EMBL" id="MEH2553719.1"/>
    </source>
</evidence>
<accession>A0ABU8B668</accession>
<reference evidence="3 4" key="1">
    <citation type="submission" date="2024-02" db="EMBL/GenBank/DDBJ databases">
        <title>Adaptive strategies in a cosmopolitan and abundant soil bacterium.</title>
        <authorList>
            <person name="Carini P."/>
        </authorList>
    </citation>
    <scope>NUCLEOTIDE SEQUENCE [LARGE SCALE GENOMIC DNA]</scope>
    <source>
        <strain evidence="3 4">AZCC 1608</strain>
    </source>
</reference>
<feature type="transmembrane region" description="Helical" evidence="1">
    <location>
        <begin position="179"/>
        <end position="201"/>
    </location>
</feature>
<sequence>MSWFFIALWAPFLLACANHNDKFLLSRYLKQKSIGSIVILSSLLSGVAIPIVLFIQPDVYDVNFVQGTALVATGMSSVFAAVCYLYALDIDEASFVTPLYQTVPIFAYFLGYFILSETITLAQGLGSFVIIVGALALSFELGRRGIRFKRNVVALMLGACFLSAVNGVIFKLIAVDKGFWVSLFWGLVGQTMTGLTFLVCVPSYRRDFLDLFKQSKVGAVGLIALSKTLFSVSEAVTLYATLLAPVALVLLANSFQPLFVFAFGIVLTLSFPRVAKESIGRMKMLQKGVGICLMLVGGYLISR</sequence>
<evidence type="ECO:0000313" key="4">
    <source>
        <dbReference type="Proteomes" id="UP001364224"/>
    </source>
</evidence>
<dbReference type="Pfam" id="PF00892">
    <property type="entry name" value="EamA"/>
    <property type="match status" value="1"/>
</dbReference>
<protein>
    <submittedName>
        <fullName evidence="3">Membrane protein</fullName>
    </submittedName>
</protein>
<feature type="transmembrane region" description="Helical" evidence="1">
    <location>
        <begin position="254"/>
        <end position="272"/>
    </location>
</feature>
<evidence type="ECO:0000256" key="1">
    <source>
        <dbReference type="SAM" id="Phobius"/>
    </source>
</evidence>